<dbReference type="InterPro" id="IPR008949">
    <property type="entry name" value="Isoprenoid_synthase_dom_sf"/>
</dbReference>
<comment type="similarity">
    <text evidence="2 6">Belongs to the FPP/GGPP synthase family.</text>
</comment>
<dbReference type="InterPro" id="IPR000092">
    <property type="entry name" value="Polyprenyl_synt"/>
</dbReference>
<dbReference type="EMBL" id="JBHSFN010000002">
    <property type="protein sequence ID" value="MFC4585309.1"/>
    <property type="molecule type" value="Genomic_DNA"/>
</dbReference>
<keyword evidence="5" id="KW-0460">Magnesium</keyword>
<keyword evidence="3 6" id="KW-0808">Transferase</keyword>
<evidence type="ECO:0000313" key="8">
    <source>
        <dbReference type="Proteomes" id="UP001595891"/>
    </source>
</evidence>
<dbReference type="SFLD" id="SFLDG01017">
    <property type="entry name" value="Polyprenyl_Transferase_Like"/>
    <property type="match status" value="1"/>
</dbReference>
<evidence type="ECO:0000256" key="6">
    <source>
        <dbReference type="RuleBase" id="RU004466"/>
    </source>
</evidence>
<comment type="cofactor">
    <cofactor evidence="1">
        <name>Mg(2+)</name>
        <dbReference type="ChEBI" id="CHEBI:18420"/>
    </cofactor>
</comment>
<dbReference type="GO" id="GO:0016740">
    <property type="term" value="F:transferase activity"/>
    <property type="evidence" value="ECO:0007669"/>
    <property type="project" value="UniProtKB-KW"/>
</dbReference>
<evidence type="ECO:0000256" key="1">
    <source>
        <dbReference type="ARBA" id="ARBA00001946"/>
    </source>
</evidence>
<dbReference type="PANTHER" id="PTHR12001">
    <property type="entry name" value="GERANYLGERANYL PYROPHOSPHATE SYNTHASE"/>
    <property type="match status" value="1"/>
</dbReference>
<dbReference type="Pfam" id="PF00348">
    <property type="entry name" value="polyprenyl_synt"/>
    <property type="match status" value="1"/>
</dbReference>
<dbReference type="Gene3D" id="1.10.600.10">
    <property type="entry name" value="Farnesyl Diphosphate Synthase"/>
    <property type="match status" value="1"/>
</dbReference>
<dbReference type="RefSeq" id="WP_262842642.1">
    <property type="nucleotide sequence ID" value="NZ_JANZYP010000012.1"/>
</dbReference>
<gene>
    <name evidence="7" type="ORF">ACFO8L_04455</name>
</gene>
<sequence>MPTITDDTLAAWTRRSLDAVEDLLRTTLDTPGDPFLTTVATHLLAAGGKRVRPTLVLLAARFGDPDRPEVVRAAAAVELMHVASLYHDDVMDEAATRRGVPSINAKWGNRVAILAGDYLVARAAELAAPLGAAAAEEQARMLTRLVTGQLRETVGAGPDADPERYYMSVIADKTAALFTLATRLGAHAAGAPAGHLEALGAYGEALGIAFQLADDVLDVTQPTARAGKPANADLRQGVATLPVLRALRVRGRGQGRLRNRPARLRRMLAGGPITDAGDLATVTRLLQRSPGLAEARTEVERYADRARRALLPLPASPARDALADMCDQLISRCDPAPPAQPA</sequence>
<dbReference type="EC" id="2.5.1.-" evidence="7"/>
<dbReference type="SFLD" id="SFLDS00005">
    <property type="entry name" value="Isoprenoid_Synthase_Type_I"/>
    <property type="match status" value="1"/>
</dbReference>
<protein>
    <submittedName>
        <fullName evidence="7">Polyprenyl synthetase family protein</fullName>
        <ecNumber evidence="7">2.5.1.-</ecNumber>
    </submittedName>
</protein>
<evidence type="ECO:0000256" key="4">
    <source>
        <dbReference type="ARBA" id="ARBA00022723"/>
    </source>
</evidence>
<dbReference type="PANTHER" id="PTHR12001:SF69">
    <property type="entry name" value="ALL TRANS-POLYPRENYL-DIPHOSPHATE SYNTHASE PDSS1"/>
    <property type="match status" value="1"/>
</dbReference>
<reference evidence="8" key="1">
    <citation type="journal article" date="2019" name="Int. J. Syst. Evol. Microbiol.">
        <title>The Global Catalogue of Microorganisms (GCM) 10K type strain sequencing project: providing services to taxonomists for standard genome sequencing and annotation.</title>
        <authorList>
            <consortium name="The Broad Institute Genomics Platform"/>
            <consortium name="The Broad Institute Genome Sequencing Center for Infectious Disease"/>
            <person name="Wu L."/>
            <person name="Ma J."/>
        </authorList>
    </citation>
    <scope>NUCLEOTIDE SEQUENCE [LARGE SCALE GENOMIC DNA]</scope>
    <source>
        <strain evidence="8">CCUG 49560</strain>
    </source>
</reference>
<keyword evidence="8" id="KW-1185">Reference proteome</keyword>
<dbReference type="CDD" id="cd00685">
    <property type="entry name" value="Trans_IPPS_HT"/>
    <property type="match status" value="1"/>
</dbReference>
<dbReference type="PROSITE" id="PS00444">
    <property type="entry name" value="POLYPRENYL_SYNTHASE_2"/>
    <property type="match status" value="1"/>
</dbReference>
<evidence type="ECO:0000256" key="2">
    <source>
        <dbReference type="ARBA" id="ARBA00006706"/>
    </source>
</evidence>
<dbReference type="SUPFAM" id="SSF48576">
    <property type="entry name" value="Terpenoid synthases"/>
    <property type="match status" value="1"/>
</dbReference>
<keyword evidence="4" id="KW-0479">Metal-binding</keyword>
<name>A0ABV9EAK7_9ACTN</name>
<proteinExistence type="inferred from homology"/>
<accession>A0ABV9EAK7</accession>
<evidence type="ECO:0000256" key="5">
    <source>
        <dbReference type="ARBA" id="ARBA00022842"/>
    </source>
</evidence>
<dbReference type="Proteomes" id="UP001595891">
    <property type="component" value="Unassembled WGS sequence"/>
</dbReference>
<organism evidence="7 8">
    <name type="scientific">Sphaerisporangium corydalis</name>
    <dbReference type="NCBI Taxonomy" id="1441875"/>
    <lineage>
        <taxon>Bacteria</taxon>
        <taxon>Bacillati</taxon>
        <taxon>Actinomycetota</taxon>
        <taxon>Actinomycetes</taxon>
        <taxon>Streptosporangiales</taxon>
        <taxon>Streptosporangiaceae</taxon>
        <taxon>Sphaerisporangium</taxon>
    </lineage>
</organism>
<evidence type="ECO:0000313" key="7">
    <source>
        <dbReference type="EMBL" id="MFC4585309.1"/>
    </source>
</evidence>
<evidence type="ECO:0000256" key="3">
    <source>
        <dbReference type="ARBA" id="ARBA00022679"/>
    </source>
</evidence>
<comment type="caution">
    <text evidence="7">The sequence shown here is derived from an EMBL/GenBank/DDBJ whole genome shotgun (WGS) entry which is preliminary data.</text>
</comment>
<dbReference type="InterPro" id="IPR033749">
    <property type="entry name" value="Polyprenyl_synt_CS"/>
</dbReference>